<proteinExistence type="inferred from homology"/>
<reference evidence="7" key="1">
    <citation type="journal article" date="2019" name="Int. J. Syst. Evol. Microbiol.">
        <title>The Global Catalogue of Microorganisms (GCM) 10K type strain sequencing project: providing services to taxonomists for standard genome sequencing and annotation.</title>
        <authorList>
            <consortium name="The Broad Institute Genomics Platform"/>
            <consortium name="The Broad Institute Genome Sequencing Center for Infectious Disease"/>
            <person name="Wu L."/>
            <person name="Ma J."/>
        </authorList>
    </citation>
    <scope>NUCLEOTIDE SEQUENCE [LARGE SCALE GENOMIC DNA]</scope>
    <source>
        <strain evidence="7">DT72</strain>
    </source>
</reference>
<feature type="domain" description="Glycosyltransferase 2-like" evidence="5">
    <location>
        <begin position="13"/>
        <end position="177"/>
    </location>
</feature>
<evidence type="ECO:0000259" key="5">
    <source>
        <dbReference type="Pfam" id="PF00535"/>
    </source>
</evidence>
<dbReference type="Gene3D" id="3.90.550.10">
    <property type="entry name" value="Spore Coat Polysaccharide Biosynthesis Protein SpsA, Chain A"/>
    <property type="match status" value="2"/>
</dbReference>
<dbReference type="Proteomes" id="UP001597286">
    <property type="component" value="Unassembled WGS sequence"/>
</dbReference>
<comment type="pathway">
    <text evidence="1">Cell wall biogenesis; cell wall polysaccharide biosynthesis.</text>
</comment>
<dbReference type="InterPro" id="IPR001173">
    <property type="entry name" value="Glyco_trans_2-like"/>
</dbReference>
<accession>A0ABW4NYY2</accession>
<dbReference type="SUPFAM" id="SSF53448">
    <property type="entry name" value="Nucleotide-diphospho-sugar transferases"/>
    <property type="match status" value="2"/>
</dbReference>
<comment type="caution">
    <text evidence="6">The sequence shown here is derived from an EMBL/GenBank/DDBJ whole genome shotgun (WGS) entry which is preliminary data.</text>
</comment>
<evidence type="ECO:0000313" key="6">
    <source>
        <dbReference type="EMBL" id="MFD1811401.1"/>
    </source>
</evidence>
<feature type="domain" description="Glycosyltransferase 2-like" evidence="5">
    <location>
        <begin position="342"/>
        <end position="475"/>
    </location>
</feature>
<dbReference type="CDD" id="cd00761">
    <property type="entry name" value="Glyco_tranf_GTA_type"/>
    <property type="match status" value="1"/>
</dbReference>
<organism evidence="6 7">
    <name type="scientific">Rhodococcus gannanensis</name>
    <dbReference type="NCBI Taxonomy" id="1960308"/>
    <lineage>
        <taxon>Bacteria</taxon>
        <taxon>Bacillati</taxon>
        <taxon>Actinomycetota</taxon>
        <taxon>Actinomycetes</taxon>
        <taxon>Mycobacteriales</taxon>
        <taxon>Nocardiaceae</taxon>
        <taxon>Rhodococcus</taxon>
    </lineage>
</organism>
<keyword evidence="4" id="KW-0808">Transferase</keyword>
<evidence type="ECO:0000313" key="7">
    <source>
        <dbReference type="Proteomes" id="UP001597286"/>
    </source>
</evidence>
<evidence type="ECO:0000256" key="1">
    <source>
        <dbReference type="ARBA" id="ARBA00004776"/>
    </source>
</evidence>
<dbReference type="InterPro" id="IPR029044">
    <property type="entry name" value="Nucleotide-diphossugar_trans"/>
</dbReference>
<evidence type="ECO:0000256" key="2">
    <source>
        <dbReference type="ARBA" id="ARBA00006739"/>
    </source>
</evidence>
<protein>
    <submittedName>
        <fullName evidence="6">Glycosyltransferase family 2 protein</fullName>
    </submittedName>
</protein>
<dbReference type="EMBL" id="JBHUFB010000007">
    <property type="protein sequence ID" value="MFD1811401.1"/>
    <property type="molecule type" value="Genomic_DNA"/>
</dbReference>
<comment type="similarity">
    <text evidence="2">Belongs to the glycosyltransferase 2 family.</text>
</comment>
<dbReference type="Pfam" id="PF00535">
    <property type="entry name" value="Glycos_transf_2"/>
    <property type="match status" value="2"/>
</dbReference>
<name>A0ABW4NYY2_9NOCA</name>
<dbReference type="PANTHER" id="PTHR43179">
    <property type="entry name" value="RHAMNOSYLTRANSFERASE WBBL"/>
    <property type="match status" value="1"/>
</dbReference>
<evidence type="ECO:0000256" key="4">
    <source>
        <dbReference type="ARBA" id="ARBA00022679"/>
    </source>
</evidence>
<gene>
    <name evidence="6" type="ORF">ACFSJG_04185</name>
</gene>
<dbReference type="PANTHER" id="PTHR43179:SF12">
    <property type="entry name" value="GALACTOFURANOSYLTRANSFERASE GLFT2"/>
    <property type="match status" value="1"/>
</dbReference>
<dbReference type="RefSeq" id="WP_378483950.1">
    <property type="nucleotide sequence ID" value="NZ_JBHUFB010000007.1"/>
</dbReference>
<sequence length="665" mass="70970">MASTTRPDPGVAIIICCYTLDRLDLLVAGIDAARDQLLVGDQLIVVVDHNDELRRELRGRYADSITLVANTGTRGLSGARNTGVATATAEIVVFLDDDATLRPDALAAARSAFADGSVVAVGGAVVANWEMGHPPAWFPEEFGWVVGCDYRGLAADGAEIRNPIGAAMAVRRAELEKVGGFSDRLGRVGTVPAGCEETLMGIELRQRFPASRIIRVTGFAVDHVVPAGRSTLRYFTDRCRHEGRSKAVLSGMVGADAGLAAERSFVVRTLSTGVLRYLRQSVTGQGLAALARIAVLVLGLVVTAGATAAGTLRIRGNRPESRDPATALAAGESSVTAHELVTVVIPTVGRDSLADTVRSILAQDHQHIELLVVDNRPHRGDAVRIVAGIDDPRLTVLDQPVPGVSAARNLGHRMAAGRLVAFTDDDALADPGWISGAVESFRADPVGAIGVVTGRVLGTETTNRVQEWFEEAKVFDKGEVPTVWSLNRHEIGPELGEFGPRGPFFPYTAGECGSGNNMVFRSSALASIGGFDERLGTGTPTRGGEDLDAFRAAILHGWSIAYNPNAVVRHYHRDNMVELRAQSYGYGTGMAAGLTKFVLSENPAPILRRLPRGLHMLLSPNSTKNEDLPTDWPLRLRALEAWGYVTGPFLFVRSHLAGRRSGGAR</sequence>
<keyword evidence="3" id="KW-0328">Glycosyltransferase</keyword>
<evidence type="ECO:0000256" key="3">
    <source>
        <dbReference type="ARBA" id="ARBA00022676"/>
    </source>
</evidence>
<keyword evidence="7" id="KW-1185">Reference proteome</keyword>